<dbReference type="EMBL" id="BLLF01000162">
    <property type="protein sequence ID" value="GFH08451.1"/>
    <property type="molecule type" value="Genomic_DNA"/>
</dbReference>
<name>A0A699YG63_HAELA</name>
<protein>
    <recommendedName>
        <fullName evidence="3">HTH psq-type domain-containing protein</fullName>
    </recommendedName>
</protein>
<gene>
    <name evidence="1" type="ORF">HaLaN_03415</name>
</gene>
<dbReference type="AlphaFoldDB" id="A0A699YG63"/>
<evidence type="ECO:0000313" key="2">
    <source>
        <dbReference type="Proteomes" id="UP000485058"/>
    </source>
</evidence>
<evidence type="ECO:0000313" key="1">
    <source>
        <dbReference type="EMBL" id="GFH08451.1"/>
    </source>
</evidence>
<accession>A0A699YG63</accession>
<sequence length="159" mass="17690">MVQSVRCVKCAAVRRAQPPALAQRTTASATHARRFGKTFNGARHRASMLAAAAQTLFLYKRGVARPSVRSVAKQHGVPRSTLSDFINRGGRVATRGRPTALTEAEEMHLVSIVKGAQARWWRSCGGFGKKMAGIRHFTVYTRYDTVYTVYGKIQPNRLW</sequence>
<organism evidence="1 2">
    <name type="scientific">Haematococcus lacustris</name>
    <name type="common">Green alga</name>
    <name type="synonym">Haematococcus pluvialis</name>
    <dbReference type="NCBI Taxonomy" id="44745"/>
    <lineage>
        <taxon>Eukaryota</taxon>
        <taxon>Viridiplantae</taxon>
        <taxon>Chlorophyta</taxon>
        <taxon>core chlorophytes</taxon>
        <taxon>Chlorophyceae</taxon>
        <taxon>CS clade</taxon>
        <taxon>Chlamydomonadales</taxon>
        <taxon>Haematococcaceae</taxon>
        <taxon>Haematococcus</taxon>
    </lineage>
</organism>
<evidence type="ECO:0008006" key="3">
    <source>
        <dbReference type="Google" id="ProtNLM"/>
    </source>
</evidence>
<comment type="caution">
    <text evidence="1">The sequence shown here is derived from an EMBL/GenBank/DDBJ whole genome shotgun (WGS) entry which is preliminary data.</text>
</comment>
<reference evidence="1 2" key="1">
    <citation type="submission" date="2020-02" db="EMBL/GenBank/DDBJ databases">
        <title>Draft genome sequence of Haematococcus lacustris strain NIES-144.</title>
        <authorList>
            <person name="Morimoto D."/>
            <person name="Nakagawa S."/>
            <person name="Yoshida T."/>
            <person name="Sawayama S."/>
        </authorList>
    </citation>
    <scope>NUCLEOTIDE SEQUENCE [LARGE SCALE GENOMIC DNA]</scope>
    <source>
        <strain evidence="1 2">NIES-144</strain>
    </source>
</reference>
<keyword evidence="2" id="KW-1185">Reference proteome</keyword>
<dbReference type="Proteomes" id="UP000485058">
    <property type="component" value="Unassembled WGS sequence"/>
</dbReference>
<proteinExistence type="predicted"/>
<feature type="non-terminal residue" evidence="1">
    <location>
        <position position="1"/>
    </location>
</feature>